<evidence type="ECO:0000256" key="4">
    <source>
        <dbReference type="ARBA" id="ARBA00022741"/>
    </source>
</evidence>
<dbReference type="SUPFAM" id="SSF56235">
    <property type="entry name" value="N-terminal nucleophile aminohydrolases (Ntn hydrolases)"/>
    <property type="match status" value="1"/>
</dbReference>
<dbReference type="InterPro" id="IPR013346">
    <property type="entry name" value="NrdE_NrdA_C"/>
</dbReference>
<evidence type="ECO:0000256" key="11">
    <source>
        <dbReference type="SAM" id="MobiDB-lite"/>
    </source>
</evidence>
<dbReference type="EMBL" id="CAJNJA010013352">
    <property type="protein sequence ID" value="CAE7319018.1"/>
    <property type="molecule type" value="Genomic_DNA"/>
</dbReference>
<dbReference type="GO" id="GO:0005525">
    <property type="term" value="F:GTP binding"/>
    <property type="evidence" value="ECO:0007669"/>
    <property type="project" value="InterPro"/>
</dbReference>
<dbReference type="InterPro" id="IPR029055">
    <property type="entry name" value="Ntn_hydrolases_N"/>
</dbReference>
<keyword evidence="4 9" id="KW-0547">Nucleotide-binding</keyword>
<dbReference type="Pfam" id="PF00317">
    <property type="entry name" value="Ribonuc_red_lgN"/>
    <property type="match status" value="1"/>
</dbReference>
<evidence type="ECO:0000256" key="7">
    <source>
        <dbReference type="ARBA" id="ARBA00023002"/>
    </source>
</evidence>
<dbReference type="InterPro" id="IPR027417">
    <property type="entry name" value="P-loop_NTPase"/>
</dbReference>
<dbReference type="GO" id="GO:0004748">
    <property type="term" value="F:ribonucleoside-diphosphate reductase activity, thioredoxin disulfide as acceptor"/>
    <property type="evidence" value="ECO:0007669"/>
    <property type="project" value="UniProtKB-EC"/>
</dbReference>
<dbReference type="InterPro" id="IPR001806">
    <property type="entry name" value="Small_GTPase"/>
</dbReference>
<dbReference type="Gene3D" id="3.20.70.20">
    <property type="match status" value="2"/>
</dbReference>
<dbReference type="PROSITE" id="PS51161">
    <property type="entry name" value="ATP_CONE"/>
    <property type="match status" value="1"/>
</dbReference>
<dbReference type="UniPathway" id="UPA00326"/>
<keyword evidence="5" id="KW-0378">Hydrolase</keyword>
<protein>
    <recommendedName>
        <fullName evidence="2 10">Ribonucleoside-diphosphate reductase</fullName>
        <ecNumber evidence="2 10">1.17.4.1</ecNumber>
    </recommendedName>
</protein>
<proteinExistence type="inferred from homology"/>
<evidence type="ECO:0000256" key="9">
    <source>
        <dbReference type="PROSITE-ProRule" id="PRU00492"/>
    </source>
</evidence>
<dbReference type="SUPFAM" id="SSF51998">
    <property type="entry name" value="PFL-like glycyl radical enzymes"/>
    <property type="match status" value="1"/>
</dbReference>
<dbReference type="CDD" id="cd01679">
    <property type="entry name" value="RNR_I"/>
    <property type="match status" value="1"/>
</dbReference>
<dbReference type="SUPFAM" id="SSF52540">
    <property type="entry name" value="P-loop containing nucleoside triphosphate hydrolases"/>
    <property type="match status" value="1"/>
</dbReference>
<evidence type="ECO:0000313" key="15">
    <source>
        <dbReference type="Proteomes" id="UP000601435"/>
    </source>
</evidence>
<dbReference type="PROSITE" id="PS51352">
    <property type="entry name" value="THIOREDOXIN_2"/>
    <property type="match status" value="1"/>
</dbReference>
<keyword evidence="3" id="KW-0021">Allosteric enzyme</keyword>
<dbReference type="OrthoDB" id="63199at2759"/>
<evidence type="ECO:0000256" key="2">
    <source>
        <dbReference type="ARBA" id="ARBA00012274"/>
    </source>
</evidence>
<dbReference type="InterPro" id="IPR005144">
    <property type="entry name" value="ATP-cone_dom"/>
</dbReference>
<name>A0A812NSN5_9DINO</name>
<feature type="domain" description="ATP-cone" evidence="12">
    <location>
        <begin position="1124"/>
        <end position="1215"/>
    </location>
</feature>
<dbReference type="InterPro" id="IPR017937">
    <property type="entry name" value="Thioredoxin_CS"/>
</dbReference>
<keyword evidence="8 10" id="KW-0215">Deoxyribonucleotide synthesis</keyword>
<dbReference type="Pfam" id="PF02867">
    <property type="entry name" value="Ribonuc_red_lgC"/>
    <property type="match status" value="1"/>
</dbReference>
<dbReference type="Pfam" id="PF00085">
    <property type="entry name" value="Thioredoxin"/>
    <property type="match status" value="1"/>
</dbReference>
<dbReference type="PROSITE" id="PS00194">
    <property type="entry name" value="THIOREDOXIN_1"/>
    <property type="match status" value="1"/>
</dbReference>
<dbReference type="Pfam" id="PF03477">
    <property type="entry name" value="ATP-cone"/>
    <property type="match status" value="1"/>
</dbReference>
<keyword evidence="7 10" id="KW-0560">Oxidoreductase</keyword>
<evidence type="ECO:0000313" key="14">
    <source>
        <dbReference type="EMBL" id="CAE7319018.1"/>
    </source>
</evidence>
<sequence length="1879" mass="208217">MARHRRALERFTLPEEDKKVQSHPHFRPGGSWLSWLIGVRSEPEPSPETLYTGFVRNLVGTTISRTVQDAGKDVLVNCYAPWCGHCQNFKPQYKELARRLSHVSTVVIAQMDCTRNDLGPLWGSVSGFPTIALFPSGDASGMIEFYVGSRKPDDMIRWLHTKAGTSFSDTPPEGEINDDSDGGLLPRAYVTQAGTRQLVLCSHQFALVRPLLIQDLELCYAGFCSRNGISMEQIDYDKLGDFGIRTTERLLHLARGFRAPLPVPHEMQVVKHVAERRAALQNSPSFVLIENGPSVVLSSGEDALQLQDCRLTQDMLEGVYDRGDDPTAKAGGQAVSLKEALTTPLLASGDDGEKTQAPSQQKPRSIARSLEGFAFQRLDELFQRRGVACRLASGHPFPQSVGDRRLPVCTAGGDHQLSQRTAEQEDIAETHGHEFACLMAASEAFTVRCEPEKTDASQVASCLAALGFVLVLGLGFLTCPSAVRLAREAGSSLKSELDHEELWRACFLQRFPDRPVVELDVRPSAPSLCRLARRLPPAAGLRLDGDPETDTGAHDWQAGLLVIGGPRSGKTWLVHRFCTGSVPDRLDKVPSLGTDMRVVRVGMRSTPLRTRGRLRIWEPSGFSRQQALGGYLKAAQVVVVAVDATEAQAPSEAQRLLSEASEVVRPGTILGLCGLQVDRLSAPDCRTADRLLGHVAKMARAEFRMCSAMTGAGVDDFFCAVLASCQESSIELPPAEPVLNRAAGTLTSTELLRTLLRRERERSSDWLPDPLLQYGLLPTVVAQMACSNFVMNNDYGISVRTMDLGSIPRLGWSLLAVPAGLPGLRSSKYGYLGFAATILGVIEENYLFGGMNDAGLSCDAQTLLGSKYPDAAAGKDNMEAILLCRWALEGFATVDEIQEGLKSVQFTEFALVGGLHWVLRDATGKGLVVEFLDGEMVTREDRNDGDSTFGIMTNEPPFDWQLKAIQHLKWKEGLARTAVAMPGAWYPEDRFQRIFQVKRGMPVPKSYQEAVMQAVHVLNTVTVPMGLQLGTDSGKHSGEGSGDHTQWGVIYDHVQKSIYWRSSSNHNLQRSRILKSGVFLDARALARVETQPCAGIFAGPPGKLFCKTLHPSPTLTVPCAMAPMYVVKRDGQSQEVKFDAITRRIKNLCDGLDSRFVDPVPVTQKVVEGFYNGISTSEVDTLAAETCAYMSQKHPDFSTLAARIAVSNLHKNTSDSFYETCKILRDYIDKQGRPAALLAEDVWEFIQANAEALDQAIDYKRDLGYDYFGFKTLEKSYLLRVHGKIVERPQHMIMRAACGIHMGDLEGALETYDLMSRKFFTHATPTLFNAGTPKPQMSSCFLLKLQDDSIEGIYDTLILSSFQDYERPRKQCASISKSAGGIGVAISNEEQRARDLFYGLWIPDLFMKRVKDNQDWTLFCPNEAYDEESGKGLMDFWGQEFEELYTRLEREGKGRKTVKAQQLWFRILESQMETGTPYMLYKDHANRKSNQQNLGTIHCSNLCTEIIEYTSKDEVAVCNLASISLPAFASSDGTYDFQRLYQVTKVATRNLNKVIDRNYYPVEEARKSNLRHRPVGLGVQGLADAFLIMKLPFESEAAKQLNEDIFETIYFAACEASCELAETCGPYETYEGSPASKGLLQFDLWDRKPRSGRWNWEGLKGRIGQFGLRNSLLVAPMPTASTAQILGNNESFEPYTQNLYVRRVLSGEFVQVNRHLLKDLIQRGLWNEELRVQLVAHNGSVQKMDLPQDLKELYKTVWEIRQKVVLDMAGDRGAYIDQSQSLNIHMTDVTTAKLSSMHFHGWQLGLKTGLYYLRTKAAADAIKFTVDVQKLSKTARSDKSLASDSDASTAVSATKGLEASAIEALKAEGPKYSCVNCSA</sequence>
<evidence type="ECO:0000259" key="12">
    <source>
        <dbReference type="PROSITE" id="PS51161"/>
    </source>
</evidence>
<dbReference type="InterPro" id="IPR039718">
    <property type="entry name" value="Rrm1"/>
</dbReference>
<keyword evidence="6 9" id="KW-0067">ATP-binding</keyword>
<dbReference type="InterPro" id="IPR000788">
    <property type="entry name" value="RNR_lg_C"/>
</dbReference>
<evidence type="ECO:0000256" key="1">
    <source>
        <dbReference type="ARBA" id="ARBA00010406"/>
    </source>
</evidence>
<dbReference type="PANTHER" id="PTHR11573:SF6">
    <property type="entry name" value="RIBONUCLEOSIDE-DIPHOSPHATE REDUCTASE LARGE SUBUNIT"/>
    <property type="match status" value="1"/>
</dbReference>
<evidence type="ECO:0000256" key="3">
    <source>
        <dbReference type="ARBA" id="ARBA00022533"/>
    </source>
</evidence>
<dbReference type="GO" id="GO:0009263">
    <property type="term" value="P:deoxyribonucleotide biosynthetic process"/>
    <property type="evidence" value="ECO:0007669"/>
    <property type="project" value="UniProtKB-KW"/>
</dbReference>
<dbReference type="GO" id="GO:0003924">
    <property type="term" value="F:GTPase activity"/>
    <property type="evidence" value="ECO:0007669"/>
    <property type="project" value="InterPro"/>
</dbReference>
<comment type="similarity">
    <text evidence="1 10">Belongs to the ribonucleoside diphosphate reductase large chain family.</text>
</comment>
<organism evidence="14 15">
    <name type="scientific">Symbiodinium necroappetens</name>
    <dbReference type="NCBI Taxonomy" id="1628268"/>
    <lineage>
        <taxon>Eukaryota</taxon>
        <taxon>Sar</taxon>
        <taxon>Alveolata</taxon>
        <taxon>Dinophyceae</taxon>
        <taxon>Suessiales</taxon>
        <taxon>Symbiodiniaceae</taxon>
        <taxon>Symbiodinium</taxon>
    </lineage>
</organism>
<feature type="region of interest" description="Disordered" evidence="11">
    <location>
        <begin position="345"/>
        <end position="365"/>
    </location>
</feature>
<dbReference type="InterPro" id="IPR008926">
    <property type="entry name" value="RNR_R1-su_N"/>
</dbReference>
<dbReference type="InterPro" id="IPR013509">
    <property type="entry name" value="RNR_lsu_N"/>
</dbReference>
<dbReference type="SUPFAM" id="SSF48168">
    <property type="entry name" value="R1 subunit of ribonucleotide reductase, N-terminal domain"/>
    <property type="match status" value="1"/>
</dbReference>
<dbReference type="InterPro" id="IPR013766">
    <property type="entry name" value="Thioredoxin_domain"/>
</dbReference>
<evidence type="ECO:0000256" key="10">
    <source>
        <dbReference type="RuleBase" id="RU003410"/>
    </source>
</evidence>
<evidence type="ECO:0000259" key="13">
    <source>
        <dbReference type="PROSITE" id="PS51352"/>
    </source>
</evidence>
<comment type="catalytic activity">
    <reaction evidence="10">
        <text>a 2'-deoxyribonucleoside 5'-diphosphate + [thioredoxin]-disulfide + H2O = a ribonucleoside 5'-diphosphate + [thioredoxin]-dithiol</text>
        <dbReference type="Rhea" id="RHEA:23252"/>
        <dbReference type="Rhea" id="RHEA-COMP:10698"/>
        <dbReference type="Rhea" id="RHEA-COMP:10700"/>
        <dbReference type="ChEBI" id="CHEBI:15377"/>
        <dbReference type="ChEBI" id="CHEBI:29950"/>
        <dbReference type="ChEBI" id="CHEBI:50058"/>
        <dbReference type="ChEBI" id="CHEBI:57930"/>
        <dbReference type="ChEBI" id="CHEBI:73316"/>
        <dbReference type="EC" id="1.17.4.1"/>
    </reaction>
</comment>
<gene>
    <name evidence="14" type="primary">RNR1</name>
    <name evidence="14" type="ORF">SNEC2469_LOCUS7988</name>
</gene>
<comment type="caution">
    <text evidence="14">The sequence shown here is derived from an EMBL/GenBank/DDBJ whole genome shotgun (WGS) entry which is preliminary data.</text>
</comment>
<dbReference type="GO" id="GO:0005971">
    <property type="term" value="C:ribonucleoside-diphosphate reductase complex"/>
    <property type="evidence" value="ECO:0007669"/>
    <property type="project" value="TreeGrafter"/>
</dbReference>
<accession>A0A812NSN5</accession>
<dbReference type="SUPFAM" id="SSF52833">
    <property type="entry name" value="Thioredoxin-like"/>
    <property type="match status" value="1"/>
</dbReference>
<comment type="function">
    <text evidence="10">Provides the precursors necessary for DNA synthesis. Catalyzes the biosynthesis of deoxyribonucleotides from the corresponding ribonucleotides.</text>
</comment>
<dbReference type="Gene3D" id="3.60.60.10">
    <property type="entry name" value="Penicillin V Acylase, Chain A"/>
    <property type="match status" value="1"/>
</dbReference>
<dbReference type="Pfam" id="PF02275">
    <property type="entry name" value="CBAH"/>
    <property type="match status" value="1"/>
</dbReference>
<dbReference type="PROSITE" id="PS00089">
    <property type="entry name" value="RIBORED_LARGE"/>
    <property type="match status" value="1"/>
</dbReference>
<dbReference type="Gene3D" id="3.40.50.300">
    <property type="entry name" value="P-loop containing nucleotide triphosphate hydrolases"/>
    <property type="match status" value="1"/>
</dbReference>
<evidence type="ECO:0000256" key="6">
    <source>
        <dbReference type="ARBA" id="ARBA00022840"/>
    </source>
</evidence>
<reference evidence="14" key="1">
    <citation type="submission" date="2021-02" db="EMBL/GenBank/DDBJ databases">
        <authorList>
            <person name="Dougan E. K."/>
            <person name="Rhodes N."/>
            <person name="Thang M."/>
            <person name="Chan C."/>
        </authorList>
    </citation>
    <scope>NUCLEOTIDE SEQUENCE</scope>
</reference>
<dbReference type="PRINTS" id="PR01183">
    <property type="entry name" value="RIBORDTASEM1"/>
</dbReference>
<keyword evidence="15" id="KW-1185">Reference proteome</keyword>
<dbReference type="Pfam" id="PF00071">
    <property type="entry name" value="Ras"/>
    <property type="match status" value="1"/>
</dbReference>
<feature type="domain" description="Thioredoxin" evidence="13">
    <location>
        <begin position="36"/>
        <end position="164"/>
    </location>
</feature>
<dbReference type="Proteomes" id="UP000601435">
    <property type="component" value="Unassembled WGS sequence"/>
</dbReference>
<dbReference type="InterPro" id="IPR029132">
    <property type="entry name" value="CBAH/NAAA_C"/>
</dbReference>
<dbReference type="Gene3D" id="3.40.30.10">
    <property type="entry name" value="Glutaredoxin"/>
    <property type="match status" value="1"/>
</dbReference>
<dbReference type="NCBIfam" id="TIGR02506">
    <property type="entry name" value="NrdE_NrdA"/>
    <property type="match status" value="1"/>
</dbReference>
<evidence type="ECO:0000256" key="8">
    <source>
        <dbReference type="ARBA" id="ARBA00023116"/>
    </source>
</evidence>
<dbReference type="PANTHER" id="PTHR11573">
    <property type="entry name" value="RIBONUCLEOSIDE-DIPHOSPHATE REDUCTASE LARGE CHAIN"/>
    <property type="match status" value="1"/>
</dbReference>
<dbReference type="InterPro" id="IPR036249">
    <property type="entry name" value="Thioredoxin-like_sf"/>
</dbReference>
<dbReference type="CDD" id="cd02995">
    <property type="entry name" value="PDI_a_PDI_a'_C"/>
    <property type="match status" value="1"/>
</dbReference>
<evidence type="ECO:0000256" key="5">
    <source>
        <dbReference type="ARBA" id="ARBA00022801"/>
    </source>
</evidence>
<dbReference type="EC" id="1.17.4.1" evidence="2 10"/>
<dbReference type="GO" id="GO:0005524">
    <property type="term" value="F:ATP binding"/>
    <property type="evidence" value="ECO:0007669"/>
    <property type="project" value="UniProtKB-UniRule"/>
</dbReference>